<reference evidence="1" key="1">
    <citation type="journal article" date="2015" name="Nature">
        <title>Complex archaea that bridge the gap between prokaryotes and eukaryotes.</title>
        <authorList>
            <person name="Spang A."/>
            <person name="Saw J.H."/>
            <person name="Jorgensen S.L."/>
            <person name="Zaremba-Niedzwiedzka K."/>
            <person name="Martijn J."/>
            <person name="Lind A.E."/>
            <person name="van Eijk R."/>
            <person name="Schleper C."/>
            <person name="Guy L."/>
            <person name="Ettema T.J."/>
        </authorList>
    </citation>
    <scope>NUCLEOTIDE SEQUENCE</scope>
</reference>
<protein>
    <submittedName>
        <fullName evidence="1">Uncharacterized protein</fullName>
    </submittedName>
</protein>
<name>A0A0F9C790_9ZZZZ</name>
<sequence>PGIHVHGVIILALANVTGVNMKKSLDDVTEEEYMEMSKQLAEAQFATAIEREHSSQPKVLAEEHWEWIKKLLDTQLLVIERLFKDGFKHGWKHAKEERNDL</sequence>
<proteinExistence type="predicted"/>
<feature type="non-terminal residue" evidence="1">
    <location>
        <position position="1"/>
    </location>
</feature>
<comment type="caution">
    <text evidence="1">The sequence shown here is derived from an EMBL/GenBank/DDBJ whole genome shotgun (WGS) entry which is preliminary data.</text>
</comment>
<organism evidence="1">
    <name type="scientific">marine sediment metagenome</name>
    <dbReference type="NCBI Taxonomy" id="412755"/>
    <lineage>
        <taxon>unclassified sequences</taxon>
        <taxon>metagenomes</taxon>
        <taxon>ecological metagenomes</taxon>
    </lineage>
</organism>
<gene>
    <name evidence="1" type="ORF">LCGC14_2359530</name>
</gene>
<dbReference type="EMBL" id="LAZR01034528">
    <property type="protein sequence ID" value="KKL45059.1"/>
    <property type="molecule type" value="Genomic_DNA"/>
</dbReference>
<dbReference type="AlphaFoldDB" id="A0A0F9C790"/>
<accession>A0A0F9C790</accession>
<evidence type="ECO:0000313" key="1">
    <source>
        <dbReference type="EMBL" id="KKL45059.1"/>
    </source>
</evidence>